<name>A0ABP7VAJ0_9BACI</name>
<feature type="transmembrane region" description="Helical" evidence="7">
    <location>
        <begin position="38"/>
        <end position="56"/>
    </location>
</feature>
<dbReference type="EMBL" id="BAABDL010000037">
    <property type="protein sequence ID" value="GAA4062698.1"/>
    <property type="molecule type" value="Genomic_DNA"/>
</dbReference>
<gene>
    <name evidence="8" type="ORF">GCM10022410_06870</name>
</gene>
<keyword evidence="6 7" id="KW-0472">Membrane</keyword>
<evidence type="ECO:0000256" key="2">
    <source>
        <dbReference type="ARBA" id="ARBA00022448"/>
    </source>
</evidence>
<accession>A0ABP7VAJ0</accession>
<dbReference type="Pfam" id="PF03547">
    <property type="entry name" value="Mem_trans"/>
    <property type="match status" value="1"/>
</dbReference>
<evidence type="ECO:0000256" key="4">
    <source>
        <dbReference type="ARBA" id="ARBA00022692"/>
    </source>
</evidence>
<keyword evidence="4 7" id="KW-0812">Transmembrane</keyword>
<organism evidence="8 9">
    <name type="scientific">Amphibacillus indicireducens</name>
    <dbReference type="NCBI Taxonomy" id="1076330"/>
    <lineage>
        <taxon>Bacteria</taxon>
        <taxon>Bacillati</taxon>
        <taxon>Bacillota</taxon>
        <taxon>Bacilli</taxon>
        <taxon>Bacillales</taxon>
        <taxon>Bacillaceae</taxon>
        <taxon>Amphibacillus</taxon>
    </lineage>
</organism>
<keyword evidence="3" id="KW-1003">Cell membrane</keyword>
<comment type="caution">
    <text evidence="8">The sequence shown here is derived from an EMBL/GenBank/DDBJ whole genome shotgun (WGS) entry which is preliminary data.</text>
</comment>
<sequence>MSAFNQQFFMSVIIILLGFILKKIGLLKETDGSAISRLIFNLTLPALIIVSFHDLVFEPSLMILVLAGFVFGLVLAAVGIFVFNKEPNKAKGVLIMIVPGMNIGLFAYPLVEGIWGTEGIKYFGMLDAGNAFIVFGLTYLLGSYYIDRDEPIQFGTAIKKLTNSVPLMVYLFIFIIKFLQIQIPTLVVETASVISNANMPLSLLLLGLYLNFNFDRRYLKRLIKVMITRYGTSLIIGLLIFFFLPVSDMIRMTLLIGLSLPLPLTVIPYSEEFNYDSRFVVMVTNVTILFSFLVIWLLTNLLPRLFTAPP</sequence>
<feature type="transmembrane region" description="Helical" evidence="7">
    <location>
        <begin position="62"/>
        <end position="83"/>
    </location>
</feature>
<keyword evidence="5 7" id="KW-1133">Transmembrane helix</keyword>
<dbReference type="RefSeq" id="WP_344910346.1">
    <property type="nucleotide sequence ID" value="NZ_BAABDL010000037.1"/>
</dbReference>
<proteinExistence type="predicted"/>
<evidence type="ECO:0000256" key="6">
    <source>
        <dbReference type="ARBA" id="ARBA00023136"/>
    </source>
</evidence>
<evidence type="ECO:0000313" key="8">
    <source>
        <dbReference type="EMBL" id="GAA4062698.1"/>
    </source>
</evidence>
<keyword evidence="2" id="KW-0813">Transport</keyword>
<feature type="transmembrane region" description="Helical" evidence="7">
    <location>
        <begin position="226"/>
        <end position="244"/>
    </location>
</feature>
<reference evidence="9" key="1">
    <citation type="journal article" date="2019" name="Int. J. Syst. Evol. Microbiol.">
        <title>The Global Catalogue of Microorganisms (GCM) 10K type strain sequencing project: providing services to taxonomists for standard genome sequencing and annotation.</title>
        <authorList>
            <consortium name="The Broad Institute Genomics Platform"/>
            <consortium name="The Broad Institute Genome Sequencing Center for Infectious Disease"/>
            <person name="Wu L."/>
            <person name="Ma J."/>
        </authorList>
    </citation>
    <scope>NUCLEOTIDE SEQUENCE [LARGE SCALE GENOMIC DNA]</scope>
    <source>
        <strain evidence="9">JCM 17250</strain>
    </source>
</reference>
<feature type="transmembrane region" description="Helical" evidence="7">
    <location>
        <begin position="279"/>
        <end position="299"/>
    </location>
</feature>
<evidence type="ECO:0000256" key="7">
    <source>
        <dbReference type="SAM" id="Phobius"/>
    </source>
</evidence>
<dbReference type="Proteomes" id="UP001501734">
    <property type="component" value="Unassembled WGS sequence"/>
</dbReference>
<evidence type="ECO:0000256" key="3">
    <source>
        <dbReference type="ARBA" id="ARBA00022475"/>
    </source>
</evidence>
<comment type="subcellular location">
    <subcellularLocation>
        <location evidence="1">Membrane</location>
        <topology evidence="1">Multi-pass membrane protein</topology>
    </subcellularLocation>
</comment>
<dbReference type="PANTHER" id="PTHR36838:SF3">
    <property type="entry name" value="TRANSPORTER AUXIN EFFLUX CARRIER EC FAMILY"/>
    <property type="match status" value="1"/>
</dbReference>
<feature type="transmembrane region" description="Helical" evidence="7">
    <location>
        <begin position="250"/>
        <end position="267"/>
    </location>
</feature>
<keyword evidence="9" id="KW-1185">Reference proteome</keyword>
<dbReference type="PANTHER" id="PTHR36838">
    <property type="entry name" value="AUXIN EFFLUX CARRIER FAMILY PROTEIN"/>
    <property type="match status" value="1"/>
</dbReference>
<feature type="transmembrane region" description="Helical" evidence="7">
    <location>
        <begin position="193"/>
        <end position="214"/>
    </location>
</feature>
<evidence type="ECO:0000256" key="5">
    <source>
        <dbReference type="ARBA" id="ARBA00022989"/>
    </source>
</evidence>
<evidence type="ECO:0000256" key="1">
    <source>
        <dbReference type="ARBA" id="ARBA00004141"/>
    </source>
</evidence>
<evidence type="ECO:0000313" key="9">
    <source>
        <dbReference type="Proteomes" id="UP001501734"/>
    </source>
</evidence>
<feature type="transmembrane region" description="Helical" evidence="7">
    <location>
        <begin position="167"/>
        <end position="187"/>
    </location>
</feature>
<feature type="transmembrane region" description="Helical" evidence="7">
    <location>
        <begin position="123"/>
        <end position="146"/>
    </location>
</feature>
<feature type="transmembrane region" description="Helical" evidence="7">
    <location>
        <begin position="6"/>
        <end position="26"/>
    </location>
</feature>
<feature type="transmembrane region" description="Helical" evidence="7">
    <location>
        <begin position="92"/>
        <end position="111"/>
    </location>
</feature>
<protein>
    <submittedName>
        <fullName evidence="8">AEC family transporter</fullName>
    </submittedName>
</protein>
<dbReference type="InterPro" id="IPR004776">
    <property type="entry name" value="Mem_transp_PIN-like"/>
</dbReference>